<dbReference type="PANTHER" id="PTHR36582:SF2">
    <property type="entry name" value="ANTITOXIN PARD"/>
    <property type="match status" value="1"/>
</dbReference>
<dbReference type="NCBIfam" id="TIGR02606">
    <property type="entry name" value="antidote_CC2985"/>
    <property type="match status" value="1"/>
</dbReference>
<evidence type="ECO:0000313" key="4">
    <source>
        <dbReference type="Proteomes" id="UP000584867"/>
    </source>
</evidence>
<organism evidence="3 4">
    <name type="scientific">Granulicella mallensis</name>
    <dbReference type="NCBI Taxonomy" id="940614"/>
    <lineage>
        <taxon>Bacteria</taxon>
        <taxon>Pseudomonadati</taxon>
        <taxon>Acidobacteriota</taxon>
        <taxon>Terriglobia</taxon>
        <taxon>Terriglobales</taxon>
        <taxon>Acidobacteriaceae</taxon>
        <taxon>Granulicella</taxon>
    </lineage>
</organism>
<protein>
    <submittedName>
        <fullName evidence="3">Antitoxin ParD1/3/4</fullName>
    </submittedName>
</protein>
<dbReference type="Gene3D" id="6.10.10.120">
    <property type="entry name" value="Antitoxin ParD1-like"/>
    <property type="match status" value="1"/>
</dbReference>
<name>A0A7W7ZPM8_9BACT</name>
<dbReference type="Pfam" id="PF03693">
    <property type="entry name" value="ParD_antitoxin"/>
    <property type="match status" value="1"/>
</dbReference>
<dbReference type="AlphaFoldDB" id="A0A7W7ZPM8"/>
<dbReference type="PANTHER" id="PTHR36582">
    <property type="entry name" value="ANTITOXIN PARD"/>
    <property type="match status" value="1"/>
</dbReference>
<dbReference type="InterPro" id="IPR010985">
    <property type="entry name" value="Ribbon_hlx_hlx"/>
</dbReference>
<sequence>MPATEKRTVSLPVQQSQYIDKLVDSGAYASVSEVVRAGLRALEERDTIVEHWLRNDVLQSYKELQADPSRAIPAEKVFAGIRDQLAQRRKKIA</sequence>
<dbReference type="EMBL" id="JACHIO010000006">
    <property type="protein sequence ID" value="MBB5063449.1"/>
    <property type="molecule type" value="Genomic_DNA"/>
</dbReference>
<keyword evidence="2" id="KW-1277">Toxin-antitoxin system</keyword>
<reference evidence="3 4" key="1">
    <citation type="submission" date="2020-08" db="EMBL/GenBank/DDBJ databases">
        <title>Genomic Encyclopedia of Type Strains, Phase IV (KMG-V): Genome sequencing to study the core and pangenomes of soil and plant-associated prokaryotes.</title>
        <authorList>
            <person name="Whitman W."/>
        </authorList>
    </citation>
    <scope>NUCLEOTIDE SEQUENCE [LARGE SCALE GENOMIC DNA]</scope>
    <source>
        <strain evidence="3 4">X5P3</strain>
    </source>
</reference>
<dbReference type="RefSeq" id="WP_184254625.1">
    <property type="nucleotide sequence ID" value="NZ_JACHIO010000006.1"/>
</dbReference>
<comment type="similarity">
    <text evidence="1">Belongs to the ParD antitoxin family.</text>
</comment>
<dbReference type="CDD" id="cd22231">
    <property type="entry name" value="RHH_NikR_HicB-like"/>
    <property type="match status" value="1"/>
</dbReference>
<gene>
    <name evidence="3" type="ORF">HDF15_001791</name>
</gene>
<dbReference type="Proteomes" id="UP000584867">
    <property type="component" value="Unassembled WGS sequence"/>
</dbReference>
<evidence type="ECO:0000256" key="1">
    <source>
        <dbReference type="ARBA" id="ARBA00008580"/>
    </source>
</evidence>
<dbReference type="InterPro" id="IPR022789">
    <property type="entry name" value="ParD"/>
</dbReference>
<accession>A0A7W7ZPM8</accession>
<proteinExistence type="inferred from homology"/>
<comment type="caution">
    <text evidence="3">The sequence shown here is derived from an EMBL/GenBank/DDBJ whole genome shotgun (WGS) entry which is preliminary data.</text>
</comment>
<dbReference type="GO" id="GO:0006355">
    <property type="term" value="P:regulation of DNA-templated transcription"/>
    <property type="evidence" value="ECO:0007669"/>
    <property type="project" value="InterPro"/>
</dbReference>
<evidence type="ECO:0000256" key="2">
    <source>
        <dbReference type="ARBA" id="ARBA00022649"/>
    </source>
</evidence>
<dbReference type="SUPFAM" id="SSF47598">
    <property type="entry name" value="Ribbon-helix-helix"/>
    <property type="match status" value="1"/>
</dbReference>
<dbReference type="InterPro" id="IPR038296">
    <property type="entry name" value="ParD_sf"/>
</dbReference>
<evidence type="ECO:0000313" key="3">
    <source>
        <dbReference type="EMBL" id="MBB5063449.1"/>
    </source>
</evidence>